<dbReference type="EMBL" id="PPSL01000004">
    <property type="protein sequence ID" value="PQJ10185.1"/>
    <property type="molecule type" value="Genomic_DNA"/>
</dbReference>
<accession>A0A2S7SUB2</accession>
<name>A0A2S7SUB2_9BACT</name>
<proteinExistence type="predicted"/>
<keyword evidence="2" id="KW-1185">Reference proteome</keyword>
<comment type="caution">
    <text evidence="1">The sequence shown here is derived from an EMBL/GenBank/DDBJ whole genome shotgun (WGS) entry which is preliminary data.</text>
</comment>
<dbReference type="Proteomes" id="UP000239872">
    <property type="component" value="Unassembled WGS sequence"/>
</dbReference>
<evidence type="ECO:0000313" key="1">
    <source>
        <dbReference type="EMBL" id="PQJ10185.1"/>
    </source>
</evidence>
<evidence type="ECO:0000313" key="2">
    <source>
        <dbReference type="Proteomes" id="UP000239872"/>
    </source>
</evidence>
<dbReference type="RefSeq" id="WP_105040194.1">
    <property type="nucleotide sequence ID" value="NZ_PPSL01000004.1"/>
</dbReference>
<dbReference type="PROSITE" id="PS51257">
    <property type="entry name" value="PROKAR_LIPOPROTEIN"/>
    <property type="match status" value="1"/>
</dbReference>
<organism evidence="1 2">
    <name type="scientific">Flavipsychrobacter stenotrophus</name>
    <dbReference type="NCBI Taxonomy" id="2077091"/>
    <lineage>
        <taxon>Bacteria</taxon>
        <taxon>Pseudomonadati</taxon>
        <taxon>Bacteroidota</taxon>
        <taxon>Chitinophagia</taxon>
        <taxon>Chitinophagales</taxon>
        <taxon>Chitinophagaceae</taxon>
        <taxon>Flavipsychrobacter</taxon>
    </lineage>
</organism>
<protein>
    <submittedName>
        <fullName evidence="1">Uncharacterized protein</fullName>
    </submittedName>
</protein>
<dbReference type="OrthoDB" id="799144at2"/>
<sequence length="141" mass="16154">MRKTYTIVFSSLVLLVQSCDRQQCKNTDAVFDQFKPIQKEYKAELVKKISMVEREKLTYWISERIVDDGRTYMVVDVQGDGLCAKAVIDITYVPQTSSLKSFQESTGKGYSGAKLDGLKYSINNMDGEYNFFFVNVDRIVD</sequence>
<dbReference type="AlphaFoldDB" id="A0A2S7SUB2"/>
<gene>
    <name evidence="1" type="ORF">CJD36_015955</name>
</gene>
<reference evidence="1 2" key="1">
    <citation type="submission" date="2018-01" db="EMBL/GenBank/DDBJ databases">
        <title>A novel member of the phylum Bacteroidetes isolated from glacier ice.</title>
        <authorList>
            <person name="Liu Q."/>
            <person name="Xin Y.-H."/>
        </authorList>
    </citation>
    <scope>NUCLEOTIDE SEQUENCE [LARGE SCALE GENOMIC DNA]</scope>
    <source>
        <strain evidence="1 2">RB1R16</strain>
    </source>
</reference>